<dbReference type="InterPro" id="IPR015500">
    <property type="entry name" value="Peptidase_S8_subtilisin-rel"/>
</dbReference>
<evidence type="ECO:0000256" key="2">
    <source>
        <dbReference type="ARBA" id="ARBA00011073"/>
    </source>
</evidence>
<evidence type="ECO:0000256" key="9">
    <source>
        <dbReference type="ARBA" id="ARBA00023136"/>
    </source>
</evidence>
<dbReference type="PRINTS" id="PR00723">
    <property type="entry name" value="SUBTILISIN"/>
</dbReference>
<keyword evidence="6 10" id="KW-0378">Hydrolase</keyword>
<dbReference type="PROSITE" id="PS51892">
    <property type="entry name" value="SUBTILASE"/>
    <property type="match status" value="1"/>
</dbReference>
<evidence type="ECO:0000313" key="15">
    <source>
        <dbReference type="EMBL" id="SUA31410.1"/>
    </source>
</evidence>
<dbReference type="EC" id="3.4.21.-" evidence="15"/>
<comment type="subcellular location">
    <subcellularLocation>
        <location evidence="1">Cell membrane</location>
        <topology evidence="1">Single-pass membrane protein</topology>
    </subcellularLocation>
</comment>
<organism evidence="15 16">
    <name type="scientific">Mycolicibacterium fortuitum</name>
    <name type="common">Mycobacterium fortuitum</name>
    <dbReference type="NCBI Taxonomy" id="1766"/>
    <lineage>
        <taxon>Bacteria</taxon>
        <taxon>Bacillati</taxon>
        <taxon>Actinomycetota</taxon>
        <taxon>Actinomycetes</taxon>
        <taxon>Mycobacteriales</taxon>
        <taxon>Mycobacteriaceae</taxon>
        <taxon>Mycolicibacterium</taxon>
    </lineage>
</organism>
<feature type="domain" description="Peptidase S8/S53" evidence="14">
    <location>
        <begin position="88"/>
        <end position="390"/>
    </location>
</feature>
<keyword evidence="9 12" id="KW-0472">Membrane</keyword>
<feature type="active site" description="Charge relay system" evidence="10">
    <location>
        <position position="128"/>
    </location>
</feature>
<keyword evidence="8 12" id="KW-1133">Transmembrane helix</keyword>
<feature type="transmembrane region" description="Helical" evidence="12">
    <location>
        <begin position="432"/>
        <end position="450"/>
    </location>
</feature>
<dbReference type="Gene3D" id="3.40.50.200">
    <property type="entry name" value="Peptidase S8/S53 domain"/>
    <property type="match status" value="1"/>
</dbReference>
<evidence type="ECO:0000256" key="5">
    <source>
        <dbReference type="ARBA" id="ARBA00022692"/>
    </source>
</evidence>
<name>A0A378WES1_MYCFO</name>
<dbReference type="PROSITE" id="PS00138">
    <property type="entry name" value="SUBTILASE_SER"/>
    <property type="match status" value="1"/>
</dbReference>
<dbReference type="InterPro" id="IPR023828">
    <property type="entry name" value="Peptidase_S8_Ser-AS"/>
</dbReference>
<proteinExistence type="inferred from homology"/>
<keyword evidence="4 10" id="KW-0645">Protease</keyword>
<dbReference type="InterPro" id="IPR023834">
    <property type="entry name" value="T7SS_pept_S8A_mycosin"/>
</dbReference>
<reference evidence="15 16" key="1">
    <citation type="submission" date="2018-06" db="EMBL/GenBank/DDBJ databases">
        <authorList>
            <consortium name="Pathogen Informatics"/>
            <person name="Doyle S."/>
        </authorList>
    </citation>
    <scope>NUCLEOTIDE SEQUENCE [LARGE SCALE GENOMIC DNA]</scope>
    <source>
        <strain evidence="15 16">NCTC1542</strain>
    </source>
</reference>
<sequence>MSTNWTLRGLALAATVSLAMLTAPPAAAIAPPVIDPAALPPDTTGPEEPLEQRKACMAAFATEGAVFNDAQWSQRYLQLGEAHKWSTGKDVLVAVIDTGVNGSPRVPAEPGGDYVTPDGNGLSDCDAHGSLVASLIAGRPAPEDAFVGVAPEARIVSIRHTSKAFSPTSAQKDPNDPNQSAAAGSIRTLARAIVHAANLGARVINISLTACIKATERIDQNMLGAAVRYAVVDKDAVVVAAAGNQNDGGLGGNCVQNPPPSADKPDDPFGWGNVKTVVSPAWYSPLVLSVGAITEAGKPADFSMNGPWVAAAAPGERSVALFNNAPVNARPGDEGPVDINGTSFSSPYVAGVAALVRAKYPDWTANQVMDRILRTARHPGAGRDNTVGYGPVDALAALTWDVPLGPQVPTFPTKQIPPPPPPYVPDRGPNTLVLLVVAGSAVVAAAAWLIRRAVGSR</sequence>
<keyword evidence="5 12" id="KW-0812">Transmembrane</keyword>
<dbReference type="EMBL" id="UGQY01000006">
    <property type="protein sequence ID" value="SUA31410.1"/>
    <property type="molecule type" value="Genomic_DNA"/>
</dbReference>
<evidence type="ECO:0000256" key="6">
    <source>
        <dbReference type="ARBA" id="ARBA00022801"/>
    </source>
</evidence>
<dbReference type="PROSITE" id="PS00137">
    <property type="entry name" value="SUBTILASE_HIS"/>
    <property type="match status" value="1"/>
</dbReference>
<feature type="chain" id="PRO_5016995139" evidence="13">
    <location>
        <begin position="29"/>
        <end position="457"/>
    </location>
</feature>
<evidence type="ECO:0000313" key="16">
    <source>
        <dbReference type="Proteomes" id="UP000255389"/>
    </source>
</evidence>
<dbReference type="Pfam" id="PF00082">
    <property type="entry name" value="Peptidase_S8"/>
    <property type="match status" value="1"/>
</dbReference>
<evidence type="ECO:0000256" key="4">
    <source>
        <dbReference type="ARBA" id="ARBA00022670"/>
    </source>
</evidence>
<accession>A0A378WES1</accession>
<comment type="similarity">
    <text evidence="2 10">Belongs to the peptidase S8 family.</text>
</comment>
<keyword evidence="3" id="KW-1003">Cell membrane</keyword>
<evidence type="ECO:0000259" key="14">
    <source>
        <dbReference type="Pfam" id="PF00082"/>
    </source>
</evidence>
<keyword evidence="13" id="KW-0732">Signal</keyword>
<dbReference type="NCBIfam" id="TIGR03921">
    <property type="entry name" value="T7SS_mycosin"/>
    <property type="match status" value="1"/>
</dbReference>
<evidence type="ECO:0000256" key="7">
    <source>
        <dbReference type="ARBA" id="ARBA00022825"/>
    </source>
</evidence>
<evidence type="ECO:0000256" key="12">
    <source>
        <dbReference type="SAM" id="Phobius"/>
    </source>
</evidence>
<feature type="active site" description="Charge relay system" evidence="10">
    <location>
        <position position="97"/>
    </location>
</feature>
<gene>
    <name evidence="15" type="ORF">NCTC1542_06764</name>
</gene>
<dbReference type="InterPro" id="IPR036852">
    <property type="entry name" value="Peptidase_S8/S53_dom_sf"/>
</dbReference>
<evidence type="ECO:0000256" key="11">
    <source>
        <dbReference type="SAM" id="MobiDB-lite"/>
    </source>
</evidence>
<dbReference type="Proteomes" id="UP000255389">
    <property type="component" value="Unassembled WGS sequence"/>
</dbReference>
<dbReference type="InterPro" id="IPR050131">
    <property type="entry name" value="Peptidase_S8_subtilisin-like"/>
</dbReference>
<keyword evidence="7 10" id="KW-0720">Serine protease</keyword>
<feature type="compositionally biased region" description="Polar residues" evidence="11">
    <location>
        <begin position="164"/>
        <end position="182"/>
    </location>
</feature>
<dbReference type="SUPFAM" id="SSF52743">
    <property type="entry name" value="Subtilisin-like"/>
    <property type="match status" value="1"/>
</dbReference>
<dbReference type="GO" id="GO:0005886">
    <property type="term" value="C:plasma membrane"/>
    <property type="evidence" value="ECO:0007669"/>
    <property type="project" value="UniProtKB-SubCell"/>
</dbReference>
<feature type="region of interest" description="Disordered" evidence="11">
    <location>
        <begin position="164"/>
        <end position="183"/>
    </location>
</feature>
<dbReference type="AlphaFoldDB" id="A0A378WES1"/>
<protein>
    <submittedName>
        <fullName evidence="15">Peptidase S8/S53 subtilisin kexin sedolisin</fullName>
        <ecNumber evidence="15">3.4.21.-</ecNumber>
    </submittedName>
</protein>
<evidence type="ECO:0000256" key="8">
    <source>
        <dbReference type="ARBA" id="ARBA00022989"/>
    </source>
</evidence>
<dbReference type="GO" id="GO:0006508">
    <property type="term" value="P:proteolysis"/>
    <property type="evidence" value="ECO:0007669"/>
    <property type="project" value="UniProtKB-KW"/>
</dbReference>
<feature type="signal peptide" evidence="13">
    <location>
        <begin position="1"/>
        <end position="28"/>
    </location>
</feature>
<evidence type="ECO:0000256" key="3">
    <source>
        <dbReference type="ARBA" id="ARBA00022475"/>
    </source>
</evidence>
<evidence type="ECO:0000256" key="1">
    <source>
        <dbReference type="ARBA" id="ARBA00004162"/>
    </source>
</evidence>
<dbReference type="GO" id="GO:0004252">
    <property type="term" value="F:serine-type endopeptidase activity"/>
    <property type="evidence" value="ECO:0007669"/>
    <property type="project" value="UniProtKB-UniRule"/>
</dbReference>
<evidence type="ECO:0000256" key="13">
    <source>
        <dbReference type="SAM" id="SignalP"/>
    </source>
</evidence>
<evidence type="ECO:0000256" key="10">
    <source>
        <dbReference type="PROSITE-ProRule" id="PRU01240"/>
    </source>
</evidence>
<dbReference type="InterPro" id="IPR000209">
    <property type="entry name" value="Peptidase_S8/S53_dom"/>
</dbReference>
<dbReference type="PANTHER" id="PTHR43806:SF11">
    <property type="entry name" value="CEREVISIN-RELATED"/>
    <property type="match status" value="1"/>
</dbReference>
<dbReference type="InterPro" id="IPR022398">
    <property type="entry name" value="Peptidase_S8_His-AS"/>
</dbReference>
<dbReference type="PANTHER" id="PTHR43806">
    <property type="entry name" value="PEPTIDASE S8"/>
    <property type="match status" value="1"/>
</dbReference>
<feature type="active site" description="Charge relay system" evidence="10">
    <location>
        <position position="343"/>
    </location>
</feature>